<feature type="transmembrane region" description="Helical" evidence="1">
    <location>
        <begin position="144"/>
        <end position="162"/>
    </location>
</feature>
<evidence type="ECO:0000256" key="1">
    <source>
        <dbReference type="SAM" id="Phobius"/>
    </source>
</evidence>
<proteinExistence type="predicted"/>
<sequence>MLNRTFCMLLTVYLAFMLLLDIGGVDIWLASQFYALEGNQWALRNHWLTEEIMHKGARKLNYLFALAVLHATVYYHWLDKTKPALSKAYLALTLSLISAFALVAYFKAITNIACPWSLLLFGGSEPYIHLLQPRPSYLTYSRCFPAGHASVGYAWVALYYFFRHSRPEYRFIGLTAGLVGGLVLGITQQLRGAHFMSHDITTLFICICCAKIVFSLFFTPEKTLTNTKLT</sequence>
<keyword evidence="1" id="KW-0812">Transmembrane</keyword>
<accession>A0A0M2V3D4</accession>
<evidence type="ECO:0000313" key="4">
    <source>
        <dbReference type="Proteomes" id="UP000034228"/>
    </source>
</evidence>
<dbReference type="SUPFAM" id="SSF48317">
    <property type="entry name" value="Acid phosphatase/Vanadium-dependent haloperoxidase"/>
    <property type="match status" value="1"/>
</dbReference>
<dbReference type="Proteomes" id="UP000034228">
    <property type="component" value="Unassembled WGS sequence"/>
</dbReference>
<feature type="domain" description="Phosphatidic acid phosphatase type 2/haloperoxidase" evidence="2">
    <location>
        <begin position="89"/>
        <end position="219"/>
    </location>
</feature>
<protein>
    <recommendedName>
        <fullName evidence="2">Phosphatidic acid phosphatase type 2/haloperoxidase domain-containing protein</fullName>
    </recommendedName>
</protein>
<dbReference type="Pfam" id="PF01569">
    <property type="entry name" value="PAP2"/>
    <property type="match status" value="1"/>
</dbReference>
<dbReference type="InterPro" id="IPR000326">
    <property type="entry name" value="PAP2/HPO"/>
</dbReference>
<keyword evidence="1" id="KW-0472">Membrane</keyword>
<comment type="caution">
    <text evidence="3">The sequence shown here is derived from an EMBL/GenBank/DDBJ whole genome shotgun (WGS) entry which is preliminary data.</text>
</comment>
<dbReference type="CDD" id="cd03396">
    <property type="entry name" value="PAP2_like_6"/>
    <property type="match status" value="1"/>
</dbReference>
<feature type="transmembrane region" description="Helical" evidence="1">
    <location>
        <begin position="200"/>
        <end position="219"/>
    </location>
</feature>
<keyword evidence="1" id="KW-1133">Transmembrane helix</keyword>
<organism evidence="3 4">
    <name type="scientific">Arsukibacterium ikkense</name>
    <dbReference type="NCBI Taxonomy" id="336831"/>
    <lineage>
        <taxon>Bacteria</taxon>
        <taxon>Pseudomonadati</taxon>
        <taxon>Pseudomonadota</taxon>
        <taxon>Gammaproteobacteria</taxon>
        <taxon>Chromatiales</taxon>
        <taxon>Chromatiaceae</taxon>
        <taxon>Arsukibacterium</taxon>
    </lineage>
</organism>
<dbReference type="InterPro" id="IPR036938">
    <property type="entry name" value="PAP2/HPO_sf"/>
</dbReference>
<feature type="transmembrane region" description="Helical" evidence="1">
    <location>
        <begin position="89"/>
        <end position="106"/>
    </location>
</feature>
<dbReference type="EMBL" id="LAHO01000013">
    <property type="protein sequence ID" value="KKO44924.1"/>
    <property type="molecule type" value="Genomic_DNA"/>
</dbReference>
<evidence type="ECO:0000259" key="2">
    <source>
        <dbReference type="Pfam" id="PF01569"/>
    </source>
</evidence>
<keyword evidence="4" id="KW-1185">Reference proteome</keyword>
<name>A0A0M2V3D4_9GAMM</name>
<reference evidence="3 4" key="1">
    <citation type="submission" date="2015-03" db="EMBL/GenBank/DDBJ databases">
        <title>Draft genome sequences of two protease-producing strains of Arsukibacterium isolated from two cold and alkaline environments.</title>
        <authorList>
            <person name="Lylloff J.E."/>
            <person name="Skov L.B."/>
            <person name="Jepsen M."/>
            <person name="Hallin P.F."/>
            <person name="Sorensen S.J."/>
            <person name="Stougaard P."/>
            <person name="Glaring M.A."/>
        </authorList>
    </citation>
    <scope>NUCLEOTIDE SEQUENCE [LARGE SCALE GENOMIC DNA]</scope>
    <source>
        <strain evidence="3 4">GCM72</strain>
    </source>
</reference>
<feature type="transmembrane region" description="Helical" evidence="1">
    <location>
        <begin position="169"/>
        <end position="188"/>
    </location>
</feature>
<evidence type="ECO:0000313" key="3">
    <source>
        <dbReference type="EMBL" id="KKO44924.1"/>
    </source>
</evidence>
<feature type="transmembrane region" description="Helical" evidence="1">
    <location>
        <begin position="60"/>
        <end position="77"/>
    </location>
</feature>
<feature type="transmembrane region" description="Helical" evidence="1">
    <location>
        <begin position="12"/>
        <end position="36"/>
    </location>
</feature>
<dbReference type="AlphaFoldDB" id="A0A0M2V3D4"/>
<dbReference type="STRING" id="336831.WG68_13620"/>
<gene>
    <name evidence="3" type="ORF">WG68_13620</name>
</gene>